<dbReference type="AlphaFoldDB" id="A0A182XQW2"/>
<accession>A0A182XQW2</accession>
<dbReference type="VEuPathDB" id="VectorBase:AQUA014247"/>
<protein>
    <submittedName>
        <fullName evidence="1">Uncharacterized protein</fullName>
    </submittedName>
</protein>
<name>A0A182XQW2_ANOQN</name>
<keyword evidence="2" id="KW-1185">Reference proteome</keyword>
<evidence type="ECO:0000313" key="2">
    <source>
        <dbReference type="Proteomes" id="UP000076407"/>
    </source>
</evidence>
<dbReference type="EnsemblMetazoa" id="AQUA014247-RA">
    <property type="protein sequence ID" value="AQUA014247-PA"/>
    <property type="gene ID" value="AQUA014247"/>
</dbReference>
<evidence type="ECO:0000313" key="1">
    <source>
        <dbReference type="EnsemblMetazoa" id="AQUA014247-PA"/>
    </source>
</evidence>
<organism evidence="1 2">
    <name type="scientific">Anopheles quadriannulatus</name>
    <name type="common">Mosquito</name>
    <dbReference type="NCBI Taxonomy" id="34691"/>
    <lineage>
        <taxon>Eukaryota</taxon>
        <taxon>Metazoa</taxon>
        <taxon>Ecdysozoa</taxon>
        <taxon>Arthropoda</taxon>
        <taxon>Hexapoda</taxon>
        <taxon>Insecta</taxon>
        <taxon>Pterygota</taxon>
        <taxon>Neoptera</taxon>
        <taxon>Endopterygota</taxon>
        <taxon>Diptera</taxon>
        <taxon>Nematocera</taxon>
        <taxon>Culicoidea</taxon>
        <taxon>Culicidae</taxon>
        <taxon>Anophelinae</taxon>
        <taxon>Anopheles</taxon>
    </lineage>
</organism>
<dbReference type="Proteomes" id="UP000076407">
    <property type="component" value="Unassembled WGS sequence"/>
</dbReference>
<reference evidence="1" key="1">
    <citation type="submission" date="2020-05" db="UniProtKB">
        <authorList>
            <consortium name="EnsemblMetazoa"/>
        </authorList>
    </citation>
    <scope>IDENTIFICATION</scope>
    <source>
        <strain evidence="1">SANGQUA</strain>
    </source>
</reference>
<sequence>MLSHKANAITSYRPNRLKWQFRFRPDQAEPLMCGEHMCLDETSFPTAQQCEH</sequence>
<proteinExistence type="predicted"/>